<comment type="caution">
    <text evidence="2">The sequence shown here is derived from an EMBL/GenBank/DDBJ whole genome shotgun (WGS) entry which is preliminary data.</text>
</comment>
<name>A0ABW9ADZ1_9BURK</name>
<dbReference type="CDD" id="cd00077">
    <property type="entry name" value="HDc"/>
    <property type="match status" value="1"/>
</dbReference>
<dbReference type="Proteomes" id="UP001629246">
    <property type="component" value="Unassembled WGS sequence"/>
</dbReference>
<dbReference type="InterPro" id="IPR003607">
    <property type="entry name" value="HD/PDEase_dom"/>
</dbReference>
<dbReference type="RefSeq" id="WP_408160362.1">
    <property type="nucleotide sequence ID" value="NZ_JAQQFM010000012.1"/>
</dbReference>
<dbReference type="SUPFAM" id="SSF109604">
    <property type="entry name" value="HD-domain/PDEase-like"/>
    <property type="match status" value="1"/>
</dbReference>
<evidence type="ECO:0000259" key="1">
    <source>
        <dbReference type="SMART" id="SM00471"/>
    </source>
</evidence>
<gene>
    <name evidence="2" type="ORF">PQR62_22815</name>
</gene>
<reference evidence="2 3" key="1">
    <citation type="journal article" date="2024" name="Chem. Sci.">
        <title>Discovery of megapolipeptins by genome mining of a Burkholderiales bacteria collection.</title>
        <authorList>
            <person name="Paulo B.S."/>
            <person name="Recchia M.J.J."/>
            <person name="Lee S."/>
            <person name="Fergusson C.H."/>
            <person name="Romanowski S.B."/>
            <person name="Hernandez A."/>
            <person name="Krull N."/>
            <person name="Liu D.Y."/>
            <person name="Cavanagh H."/>
            <person name="Bos A."/>
            <person name="Gray C.A."/>
            <person name="Murphy B.T."/>
            <person name="Linington R.G."/>
            <person name="Eustaquio A.S."/>
        </authorList>
    </citation>
    <scope>NUCLEOTIDE SEQUENCE [LARGE SCALE GENOMIC DNA]</scope>
    <source>
        <strain evidence="2 3">RL21-008-BIB-A</strain>
    </source>
</reference>
<keyword evidence="3" id="KW-1185">Reference proteome</keyword>
<dbReference type="PANTHER" id="PTHR33594:SF1">
    <property type="entry name" value="HD_PDEASE DOMAIN-CONTAINING PROTEIN"/>
    <property type="match status" value="1"/>
</dbReference>
<feature type="domain" description="HD/PDEase" evidence="1">
    <location>
        <begin position="40"/>
        <end position="157"/>
    </location>
</feature>
<dbReference type="Gene3D" id="1.10.3210.50">
    <property type="match status" value="1"/>
</dbReference>
<sequence length="228" mass="24610">MTAHNAIASALFSPQAELAAILLPFAFSTAEAHVAPVKSDGSHDLSHLQRVWKNVCAIQAQEGGALDVLLAATLLHDCVQVEKNSPLRAQASRLSGERAAGILRELDWSQSKVEATAHAIAAHSFSAAVNAETLEARILQDADRLDAIGMVGAARCFYTAGRMGSALYDPADPLARSRELDDRRFALDHFFTKLLTLSDGFKTSAGAALASKRQQRLQRFVDDMLEEI</sequence>
<accession>A0ABW9ADZ1</accession>
<proteinExistence type="predicted"/>
<dbReference type="SMART" id="SM00471">
    <property type="entry name" value="HDc"/>
    <property type="match status" value="1"/>
</dbReference>
<dbReference type="InterPro" id="IPR006674">
    <property type="entry name" value="HD_domain"/>
</dbReference>
<protein>
    <submittedName>
        <fullName evidence="2">HD domain-containing protein</fullName>
    </submittedName>
</protein>
<dbReference type="EMBL" id="JAQQFM010000012">
    <property type="protein sequence ID" value="MFL9927123.1"/>
    <property type="molecule type" value="Genomic_DNA"/>
</dbReference>
<evidence type="ECO:0000313" key="3">
    <source>
        <dbReference type="Proteomes" id="UP001629246"/>
    </source>
</evidence>
<evidence type="ECO:0000313" key="2">
    <source>
        <dbReference type="EMBL" id="MFL9927123.1"/>
    </source>
</evidence>
<dbReference type="PANTHER" id="PTHR33594">
    <property type="entry name" value="SUPERFAMILY HYDROLASE, PUTATIVE (AFU_ORTHOLOGUE AFUA_1G03035)-RELATED"/>
    <property type="match status" value="1"/>
</dbReference>
<organism evidence="2 3">
    <name type="scientific">Herbaspirillum lusitanum</name>
    <dbReference type="NCBI Taxonomy" id="213312"/>
    <lineage>
        <taxon>Bacteria</taxon>
        <taxon>Pseudomonadati</taxon>
        <taxon>Pseudomonadota</taxon>
        <taxon>Betaproteobacteria</taxon>
        <taxon>Burkholderiales</taxon>
        <taxon>Oxalobacteraceae</taxon>
        <taxon>Herbaspirillum</taxon>
    </lineage>
</organism>
<dbReference type="Pfam" id="PF01966">
    <property type="entry name" value="HD"/>
    <property type="match status" value="1"/>
</dbReference>